<sequence>MITFSTQPSLLRVTLLIAFSVSLGGCQLMAKKASEDSDSIKIVDKEHSSYGNYYLWIKSLNNDELIAEIDKQQLKQSSGNQAAEYNLLLLHSLPNSPIHNPYIAKEKLNKQTSPQHFNVADLAFIVMLKDQLNQQLLILNRLIDKDKTNTESQKQLEVQQQSIEQLEQRTKKLQQQIIQLKNIERSINDHGTPL</sequence>
<dbReference type="Proteomes" id="UP000239007">
    <property type="component" value="Unassembled WGS sequence"/>
</dbReference>
<protein>
    <submittedName>
        <fullName evidence="2">Uncharacterized protein</fullName>
    </submittedName>
</protein>
<comment type="caution">
    <text evidence="2">The sequence shown here is derived from an EMBL/GenBank/DDBJ whole genome shotgun (WGS) entry which is preliminary data.</text>
</comment>
<proteinExistence type="predicted"/>
<keyword evidence="1" id="KW-0175">Coiled coil</keyword>
<name>A0A2S7URN2_9GAMM</name>
<feature type="coiled-coil region" evidence="1">
    <location>
        <begin position="149"/>
        <end position="186"/>
    </location>
</feature>
<accession>A0A2S7URN2</accession>
<dbReference type="AlphaFoldDB" id="A0A2S7URN2"/>
<dbReference type="EMBL" id="MSCH01000003">
    <property type="protein sequence ID" value="PQJ52636.1"/>
    <property type="molecule type" value="Genomic_DNA"/>
</dbReference>
<evidence type="ECO:0000313" key="2">
    <source>
        <dbReference type="EMBL" id="PQJ52636.1"/>
    </source>
</evidence>
<reference evidence="2 3" key="1">
    <citation type="submission" date="2016-12" db="EMBL/GenBank/DDBJ databases">
        <title>Diversity of luminous bacteria.</title>
        <authorList>
            <person name="Yoshizawa S."/>
            <person name="Kogure K."/>
        </authorList>
    </citation>
    <scope>NUCLEOTIDE SEQUENCE [LARGE SCALE GENOMIC DNA]</scope>
    <source>
        <strain evidence="2 3">SA4-48</strain>
    </source>
</reference>
<organism evidence="2 3">
    <name type="scientific">Psychrosphaera saromensis</name>
    <dbReference type="NCBI Taxonomy" id="716813"/>
    <lineage>
        <taxon>Bacteria</taxon>
        <taxon>Pseudomonadati</taxon>
        <taxon>Pseudomonadota</taxon>
        <taxon>Gammaproteobacteria</taxon>
        <taxon>Alteromonadales</taxon>
        <taxon>Pseudoalteromonadaceae</taxon>
        <taxon>Psychrosphaera</taxon>
    </lineage>
</organism>
<dbReference type="RefSeq" id="WP_105051102.1">
    <property type="nucleotide sequence ID" value="NZ_BMYG01000004.1"/>
</dbReference>
<evidence type="ECO:0000313" key="3">
    <source>
        <dbReference type="Proteomes" id="UP000239007"/>
    </source>
</evidence>
<dbReference type="OrthoDB" id="6385648at2"/>
<gene>
    <name evidence="2" type="ORF">BTO11_02540</name>
</gene>
<evidence type="ECO:0000256" key="1">
    <source>
        <dbReference type="SAM" id="Coils"/>
    </source>
</evidence>
<keyword evidence="3" id="KW-1185">Reference proteome</keyword>